<organism evidence="7 8">
    <name type="scientific">Nocardia stercoris</name>
    <dbReference type="NCBI Taxonomy" id="2483361"/>
    <lineage>
        <taxon>Bacteria</taxon>
        <taxon>Bacillati</taxon>
        <taxon>Actinomycetota</taxon>
        <taxon>Actinomycetes</taxon>
        <taxon>Mycobacteriales</taxon>
        <taxon>Nocardiaceae</taxon>
        <taxon>Nocardia</taxon>
    </lineage>
</organism>
<keyword evidence="2" id="KW-0479">Metal-binding</keyword>
<gene>
    <name evidence="7" type="ORF">EBN03_31380</name>
</gene>
<evidence type="ECO:0000256" key="3">
    <source>
        <dbReference type="ARBA" id="ARBA00022842"/>
    </source>
</evidence>
<reference evidence="7 8" key="1">
    <citation type="submission" date="2018-10" db="EMBL/GenBank/DDBJ databases">
        <title>Isolation from cow dung.</title>
        <authorList>
            <person name="Ling L."/>
        </authorList>
    </citation>
    <scope>NUCLEOTIDE SEQUENCE [LARGE SCALE GENOMIC DNA]</scope>
    <source>
        <strain evidence="7 8">NEAU-LL90</strain>
    </source>
</reference>
<keyword evidence="8" id="KW-1185">Reference proteome</keyword>
<dbReference type="SUPFAM" id="SSF56322">
    <property type="entry name" value="ADC synthase"/>
    <property type="match status" value="1"/>
</dbReference>
<dbReference type="GO" id="GO:0046872">
    <property type="term" value="F:metal ion binding"/>
    <property type="evidence" value="ECO:0007669"/>
    <property type="project" value="UniProtKB-KW"/>
</dbReference>
<comment type="cofactor">
    <cofactor evidence="1">
        <name>Mg(2+)</name>
        <dbReference type="ChEBI" id="CHEBI:18420"/>
    </cofactor>
</comment>
<dbReference type="PANTHER" id="PTHR11236:SF48">
    <property type="entry name" value="ISOCHORISMATE SYNTHASE MENF"/>
    <property type="match status" value="1"/>
</dbReference>
<sequence>MTGAVRTTGENESPVTRELGPATEFDRTVPTPRADPIEVVTSVVRSGLLSDYLVYERSQRWYLASNPLGEVTVGRDWIRSTLGGEHAENWVGSPWPRVHAALRRTPADSWRAYGWACFELCRPDRAAPSEVLAHIMVPTVELEIADGSTRIRSTSPALGADLARVITNIGAGEPNPESSPVRSDELDRHYLGLVESAVGRIRSGLLQKVIVSRTVDIPFEVDMPATYAAGRRANTPARSFLLDLGGWQAAGFSPETVLEADASGSVATQPLAGTRARTGDHATDHALRTELLTDTKEIYEHATSVKLAFDELNTVGQAGTTRVSEFLTIKDRGSVQHLGSRVETSLTQARTSWDALAAVFPAVTASGIPKTVACETIGALESEPRGLYSGAVLMADSTGALDAALVLRAVYQHEGRAWLRAGAGVVAASDPTREHEETCEKLTSVAPYVVPAVGAWSTFDRKDGHRR</sequence>
<feature type="domain" description="Chorismate-utilising enzyme C-terminal" evidence="6">
    <location>
        <begin position="188"/>
        <end position="441"/>
    </location>
</feature>
<dbReference type="GO" id="GO:0000162">
    <property type="term" value="P:L-tryptophan biosynthetic process"/>
    <property type="evidence" value="ECO:0007669"/>
    <property type="project" value="TreeGrafter"/>
</dbReference>
<keyword evidence="3" id="KW-0460">Magnesium</keyword>
<dbReference type="EMBL" id="RFFH01000024">
    <property type="protein sequence ID" value="RMI28197.1"/>
    <property type="molecule type" value="Genomic_DNA"/>
</dbReference>
<dbReference type="Gene3D" id="3.60.120.10">
    <property type="entry name" value="Anthranilate synthase"/>
    <property type="match status" value="1"/>
</dbReference>
<keyword evidence="4" id="KW-0456">Lyase</keyword>
<comment type="caution">
    <text evidence="7">The sequence shown here is derived from an EMBL/GenBank/DDBJ whole genome shotgun (WGS) entry which is preliminary data.</text>
</comment>
<dbReference type="Pfam" id="PF00425">
    <property type="entry name" value="Chorismate_bind"/>
    <property type="match status" value="1"/>
</dbReference>
<evidence type="ECO:0000256" key="5">
    <source>
        <dbReference type="SAM" id="MobiDB-lite"/>
    </source>
</evidence>
<evidence type="ECO:0000256" key="1">
    <source>
        <dbReference type="ARBA" id="ARBA00001946"/>
    </source>
</evidence>
<name>A0A3M2KRB7_9NOCA</name>
<dbReference type="PRINTS" id="PR00095">
    <property type="entry name" value="ANTSNTHASEI"/>
</dbReference>
<evidence type="ECO:0000313" key="7">
    <source>
        <dbReference type="EMBL" id="RMI28197.1"/>
    </source>
</evidence>
<evidence type="ECO:0000313" key="8">
    <source>
        <dbReference type="Proteomes" id="UP000279275"/>
    </source>
</evidence>
<evidence type="ECO:0000256" key="4">
    <source>
        <dbReference type="ARBA" id="ARBA00023239"/>
    </source>
</evidence>
<dbReference type="InterPro" id="IPR019999">
    <property type="entry name" value="Anth_synth_I-like"/>
</dbReference>
<dbReference type="NCBIfam" id="TIGR03494">
    <property type="entry name" value="salicyl_syn"/>
    <property type="match status" value="1"/>
</dbReference>
<dbReference type="GO" id="GO:0008909">
    <property type="term" value="F:isochorismate synthase activity"/>
    <property type="evidence" value="ECO:0007669"/>
    <property type="project" value="InterPro"/>
</dbReference>
<dbReference type="PANTHER" id="PTHR11236">
    <property type="entry name" value="AMINOBENZOATE/ANTHRANILATE SYNTHASE"/>
    <property type="match status" value="1"/>
</dbReference>
<dbReference type="InterPro" id="IPR005801">
    <property type="entry name" value="ADC_synthase"/>
</dbReference>
<dbReference type="InterPro" id="IPR019996">
    <property type="entry name" value="Salicylate_synthase"/>
</dbReference>
<feature type="region of interest" description="Disordered" evidence="5">
    <location>
        <begin position="1"/>
        <end position="30"/>
    </location>
</feature>
<dbReference type="AlphaFoldDB" id="A0A3M2KRB7"/>
<protein>
    <submittedName>
        <fullName evidence="7">Salicylate synthase</fullName>
    </submittedName>
</protein>
<accession>A0A3M2KRB7</accession>
<dbReference type="GO" id="GO:0016833">
    <property type="term" value="F:oxo-acid-lyase activity"/>
    <property type="evidence" value="ECO:0007669"/>
    <property type="project" value="InterPro"/>
</dbReference>
<evidence type="ECO:0000259" key="6">
    <source>
        <dbReference type="Pfam" id="PF00425"/>
    </source>
</evidence>
<proteinExistence type="predicted"/>
<dbReference type="InterPro" id="IPR015890">
    <property type="entry name" value="Chorismate_C"/>
</dbReference>
<dbReference type="Proteomes" id="UP000279275">
    <property type="component" value="Unassembled WGS sequence"/>
</dbReference>
<dbReference type="OrthoDB" id="3518032at2"/>
<evidence type="ECO:0000256" key="2">
    <source>
        <dbReference type="ARBA" id="ARBA00022723"/>
    </source>
</evidence>